<reference evidence="2 3" key="1">
    <citation type="submission" date="2019-03" db="EMBL/GenBank/DDBJ databases">
        <title>First draft genome of Liparis tanakae, snailfish: a comprehensive survey of snailfish specific genes.</title>
        <authorList>
            <person name="Kim W."/>
            <person name="Song I."/>
            <person name="Jeong J.-H."/>
            <person name="Kim D."/>
            <person name="Kim S."/>
            <person name="Ryu S."/>
            <person name="Song J.Y."/>
            <person name="Lee S.K."/>
        </authorList>
    </citation>
    <scope>NUCLEOTIDE SEQUENCE [LARGE SCALE GENOMIC DNA]</scope>
    <source>
        <tissue evidence="2">Muscle</tissue>
    </source>
</reference>
<comment type="caution">
    <text evidence="2">The sequence shown here is derived from an EMBL/GenBank/DDBJ whole genome shotgun (WGS) entry which is preliminary data.</text>
</comment>
<dbReference type="PANTHER" id="PTHR35354">
    <property type="entry name" value="RGD1561648"/>
    <property type="match status" value="1"/>
</dbReference>
<dbReference type="Proteomes" id="UP000314294">
    <property type="component" value="Unassembled WGS sequence"/>
</dbReference>
<gene>
    <name evidence="2" type="ORF">EYF80_043587</name>
</gene>
<dbReference type="InterPro" id="IPR027878">
    <property type="entry name" value="DUF4551"/>
</dbReference>
<proteinExistence type="predicted"/>
<keyword evidence="3" id="KW-1185">Reference proteome</keyword>
<dbReference type="OrthoDB" id="6022562at2759"/>
<dbReference type="AlphaFoldDB" id="A0A4Z2FY23"/>
<dbReference type="Pfam" id="PF15087">
    <property type="entry name" value="DUF4551"/>
    <property type="match status" value="1"/>
</dbReference>
<accession>A0A4Z2FY23</accession>
<sequence>MSCSSRWRERSRQLRAPSSNAISAPQADHAGPLLHCESEDHKLHTTDPNTTYPNTTAIFSKPRVFQPISLNARTNQMAVLAGSARQQPLSAQCLFTRGEEHLPRHKVVTHGSAGPGTVMARTGSGALLSRRNIKFDSFLKRNTERAVYERIRAHEPCVVISETVNKVYMHAVLSDERVYLTEYPPRTLTEAFSFRRVRDVELVNDLPDFLHGKNRELCQHIRITYVTDKPAARGRDWLRREKRVGLPSAAPPSRRTSYCPTTTHTVEGKEFLNVTQREMILFGVSGCSSFIYRGTRFTSVYLLLTSHRDQTSSGELRASSSLRSASCPNPETLGLVGVPRPPSAGTPTFPLSTFPDSGQVPRRIGAALSRLLKRDPASGGEEREAELHLYAMSHASRLYLHLQSAWSSFIISSVAGELLVDLLHPLDVEATGLGVVHHGFGVVHADHAFGRLLHAVRSVPGVVDVLGREAPQDGQVAP</sequence>
<feature type="compositionally biased region" description="Basic and acidic residues" evidence="1">
    <location>
        <begin position="1"/>
        <end position="12"/>
    </location>
</feature>
<feature type="region of interest" description="Disordered" evidence="1">
    <location>
        <begin position="1"/>
        <end position="32"/>
    </location>
</feature>
<dbReference type="EMBL" id="SRLO01000802">
    <property type="protein sequence ID" value="TNN46198.1"/>
    <property type="molecule type" value="Genomic_DNA"/>
</dbReference>
<organism evidence="2 3">
    <name type="scientific">Liparis tanakae</name>
    <name type="common">Tanaka's snailfish</name>
    <dbReference type="NCBI Taxonomy" id="230148"/>
    <lineage>
        <taxon>Eukaryota</taxon>
        <taxon>Metazoa</taxon>
        <taxon>Chordata</taxon>
        <taxon>Craniata</taxon>
        <taxon>Vertebrata</taxon>
        <taxon>Euteleostomi</taxon>
        <taxon>Actinopterygii</taxon>
        <taxon>Neopterygii</taxon>
        <taxon>Teleostei</taxon>
        <taxon>Neoteleostei</taxon>
        <taxon>Acanthomorphata</taxon>
        <taxon>Eupercaria</taxon>
        <taxon>Perciformes</taxon>
        <taxon>Cottioidei</taxon>
        <taxon>Cottales</taxon>
        <taxon>Liparidae</taxon>
        <taxon>Liparis</taxon>
    </lineage>
</organism>
<evidence type="ECO:0000313" key="3">
    <source>
        <dbReference type="Proteomes" id="UP000314294"/>
    </source>
</evidence>
<protein>
    <submittedName>
        <fullName evidence="2">Uncharacterized protein</fullName>
    </submittedName>
</protein>
<evidence type="ECO:0000313" key="2">
    <source>
        <dbReference type="EMBL" id="TNN46198.1"/>
    </source>
</evidence>
<dbReference type="PANTHER" id="PTHR35354:SF1">
    <property type="entry name" value="RGD1561648"/>
    <property type="match status" value="1"/>
</dbReference>
<evidence type="ECO:0000256" key="1">
    <source>
        <dbReference type="SAM" id="MobiDB-lite"/>
    </source>
</evidence>
<name>A0A4Z2FY23_9TELE</name>